<proteinExistence type="predicted"/>
<keyword evidence="1" id="KW-0732">Signal</keyword>
<evidence type="ECO:0000313" key="2">
    <source>
        <dbReference type="EMBL" id="KHJ74819.1"/>
    </source>
</evidence>
<dbReference type="Proteomes" id="UP000053660">
    <property type="component" value="Unassembled WGS sequence"/>
</dbReference>
<name>A0A0B1RQB4_OESDE</name>
<reference evidence="2 3" key="1">
    <citation type="submission" date="2014-03" db="EMBL/GenBank/DDBJ databases">
        <title>Draft genome of the hookworm Oesophagostomum dentatum.</title>
        <authorList>
            <person name="Mitreva M."/>
        </authorList>
    </citation>
    <scope>NUCLEOTIDE SEQUENCE [LARGE SCALE GENOMIC DNA]</scope>
    <source>
        <strain evidence="2 3">OD-Hann</strain>
    </source>
</reference>
<feature type="signal peptide" evidence="1">
    <location>
        <begin position="1"/>
        <end position="18"/>
    </location>
</feature>
<sequence>MKLFTAILLLAICYIALADEKNQPKCQKARLFRGTKVYFSTDDDVPYEHYNTFKILMKLRNKPEAETTEANFFKLFLGDETLKDGEHLTIRAIEMRRYDGKEIREYLILERDSADEKKKKRFVIATKLPGEPQFSEIKPEEMDKELKDCEEFDLATLSPEEYKLMHKTLLITGNSQRLSDLDMESVVLI</sequence>
<organism evidence="2 3">
    <name type="scientific">Oesophagostomum dentatum</name>
    <name type="common">Nodular worm</name>
    <dbReference type="NCBI Taxonomy" id="61180"/>
    <lineage>
        <taxon>Eukaryota</taxon>
        <taxon>Metazoa</taxon>
        <taxon>Ecdysozoa</taxon>
        <taxon>Nematoda</taxon>
        <taxon>Chromadorea</taxon>
        <taxon>Rhabditida</taxon>
        <taxon>Rhabditina</taxon>
        <taxon>Rhabditomorpha</taxon>
        <taxon>Strongyloidea</taxon>
        <taxon>Strongylidae</taxon>
        <taxon>Oesophagostomum</taxon>
    </lineage>
</organism>
<keyword evidence="3" id="KW-1185">Reference proteome</keyword>
<evidence type="ECO:0000313" key="3">
    <source>
        <dbReference type="Proteomes" id="UP000053660"/>
    </source>
</evidence>
<protein>
    <submittedName>
        <fullName evidence="2">Uncharacterized protein</fullName>
    </submittedName>
</protein>
<feature type="chain" id="PRO_5002081085" evidence="1">
    <location>
        <begin position="19"/>
        <end position="189"/>
    </location>
</feature>
<gene>
    <name evidence="2" type="ORF">OESDEN_25565</name>
</gene>
<evidence type="ECO:0000256" key="1">
    <source>
        <dbReference type="SAM" id="SignalP"/>
    </source>
</evidence>
<accession>A0A0B1RQB4</accession>
<dbReference type="AlphaFoldDB" id="A0A0B1RQB4"/>
<dbReference type="EMBL" id="KN613352">
    <property type="protein sequence ID" value="KHJ74819.1"/>
    <property type="molecule type" value="Genomic_DNA"/>
</dbReference>